<evidence type="ECO:0008006" key="3">
    <source>
        <dbReference type="Google" id="ProtNLM"/>
    </source>
</evidence>
<dbReference type="GO" id="GO:0006355">
    <property type="term" value="P:regulation of DNA-templated transcription"/>
    <property type="evidence" value="ECO:0007669"/>
    <property type="project" value="InterPro"/>
</dbReference>
<sequence length="61" mass="6881">MTTEQRIMALARLGVNESSEIANLLFYSPQTIYNYRSAIKTKAYCKETFEAEVAKLCTVIG</sequence>
<dbReference type="STRING" id="649760.HMPREF0971_01802"/>
<dbReference type="SUPFAM" id="SSF46894">
    <property type="entry name" value="C-terminal effector domain of the bipartite response regulators"/>
    <property type="match status" value="1"/>
</dbReference>
<dbReference type="GO" id="GO:0003677">
    <property type="term" value="F:DNA binding"/>
    <property type="evidence" value="ECO:0007669"/>
    <property type="project" value="InterPro"/>
</dbReference>
<dbReference type="HOGENOM" id="CLU_2918889_0_0_10"/>
<protein>
    <recommendedName>
        <fullName evidence="3">HTH luxR-type domain-containing protein</fullName>
    </recommendedName>
</protein>
<dbReference type="InterPro" id="IPR036388">
    <property type="entry name" value="WH-like_DNA-bd_sf"/>
</dbReference>
<evidence type="ECO:0000313" key="2">
    <source>
        <dbReference type="Proteomes" id="UP000004079"/>
    </source>
</evidence>
<reference evidence="1 2" key="1">
    <citation type="submission" date="2009-11" db="EMBL/GenBank/DDBJ databases">
        <authorList>
            <person name="Weinstock G."/>
            <person name="Sodergren E."/>
            <person name="Clifton S."/>
            <person name="Fulton L."/>
            <person name="Fulton B."/>
            <person name="Courtney L."/>
            <person name="Fronick C."/>
            <person name="Harrison M."/>
            <person name="Strong C."/>
            <person name="Farmer C."/>
            <person name="Delahaunty K."/>
            <person name="Markovic C."/>
            <person name="Hall O."/>
            <person name="Minx P."/>
            <person name="Tomlinson C."/>
            <person name="Mitreva M."/>
            <person name="Nelson J."/>
            <person name="Hou S."/>
            <person name="Wollam A."/>
            <person name="Pepin K.H."/>
            <person name="Johnson M."/>
            <person name="Bhonagiri V."/>
            <person name="Nash W.E."/>
            <person name="Warren W."/>
            <person name="Chinwalla A."/>
            <person name="Mardis E.R."/>
            <person name="Wilson R.K."/>
        </authorList>
    </citation>
    <scope>NUCLEOTIDE SEQUENCE [LARGE SCALE GENOMIC DNA]</scope>
    <source>
        <strain evidence="1 2">F0302</strain>
    </source>
</reference>
<gene>
    <name evidence="1" type="ORF">HMPREF0971_01802</name>
</gene>
<dbReference type="AlphaFoldDB" id="D1QS46"/>
<dbReference type="EMBL" id="ACUZ02000033">
    <property type="protein sequence ID" value="EFB31801.1"/>
    <property type="molecule type" value="Genomic_DNA"/>
</dbReference>
<dbReference type="Gene3D" id="1.10.10.10">
    <property type="entry name" value="Winged helix-like DNA-binding domain superfamily/Winged helix DNA-binding domain"/>
    <property type="match status" value="1"/>
</dbReference>
<name>D1QS46_9BACT</name>
<evidence type="ECO:0000313" key="1">
    <source>
        <dbReference type="EMBL" id="EFB31801.1"/>
    </source>
</evidence>
<organism evidence="1 2">
    <name type="scientific">Segatella oris F0302</name>
    <dbReference type="NCBI Taxonomy" id="649760"/>
    <lineage>
        <taxon>Bacteria</taxon>
        <taxon>Pseudomonadati</taxon>
        <taxon>Bacteroidota</taxon>
        <taxon>Bacteroidia</taxon>
        <taxon>Bacteroidales</taxon>
        <taxon>Prevotellaceae</taxon>
        <taxon>Segatella</taxon>
    </lineage>
</organism>
<proteinExistence type="predicted"/>
<accession>D1QS46</accession>
<dbReference type="InterPro" id="IPR016032">
    <property type="entry name" value="Sig_transdc_resp-reg_C-effctor"/>
</dbReference>
<comment type="caution">
    <text evidence="1">The sequence shown here is derived from an EMBL/GenBank/DDBJ whole genome shotgun (WGS) entry which is preliminary data.</text>
</comment>
<dbReference type="Proteomes" id="UP000004079">
    <property type="component" value="Unassembled WGS sequence"/>
</dbReference>